<proteinExistence type="predicted"/>
<dbReference type="AlphaFoldDB" id="R7QQF9"/>
<reference evidence="2" key="1">
    <citation type="journal article" date="2013" name="Proc. Natl. Acad. Sci. U.S.A.">
        <title>Genome structure and metabolic features in the red seaweed Chondrus crispus shed light on evolution of the Archaeplastida.</title>
        <authorList>
            <person name="Collen J."/>
            <person name="Porcel B."/>
            <person name="Carre W."/>
            <person name="Ball S.G."/>
            <person name="Chaparro C."/>
            <person name="Tonon T."/>
            <person name="Barbeyron T."/>
            <person name="Michel G."/>
            <person name="Noel B."/>
            <person name="Valentin K."/>
            <person name="Elias M."/>
            <person name="Artiguenave F."/>
            <person name="Arun A."/>
            <person name="Aury J.M."/>
            <person name="Barbosa-Neto J.F."/>
            <person name="Bothwell J.H."/>
            <person name="Bouget F.Y."/>
            <person name="Brillet L."/>
            <person name="Cabello-Hurtado F."/>
            <person name="Capella-Gutierrez S."/>
            <person name="Charrier B."/>
            <person name="Cladiere L."/>
            <person name="Cock J.M."/>
            <person name="Coelho S.M."/>
            <person name="Colleoni C."/>
            <person name="Czjzek M."/>
            <person name="Da Silva C."/>
            <person name="Delage L."/>
            <person name="Denoeud F."/>
            <person name="Deschamps P."/>
            <person name="Dittami S.M."/>
            <person name="Gabaldon T."/>
            <person name="Gachon C.M."/>
            <person name="Groisillier A."/>
            <person name="Herve C."/>
            <person name="Jabbari K."/>
            <person name="Katinka M."/>
            <person name="Kloareg B."/>
            <person name="Kowalczyk N."/>
            <person name="Labadie K."/>
            <person name="Leblanc C."/>
            <person name="Lopez P.J."/>
            <person name="McLachlan D.H."/>
            <person name="Meslet-Cladiere L."/>
            <person name="Moustafa A."/>
            <person name="Nehr Z."/>
            <person name="Nyvall Collen P."/>
            <person name="Panaud O."/>
            <person name="Partensky F."/>
            <person name="Poulain J."/>
            <person name="Rensing S.A."/>
            <person name="Rousvoal S."/>
            <person name="Samson G."/>
            <person name="Symeonidi A."/>
            <person name="Weissenbach J."/>
            <person name="Zambounis A."/>
            <person name="Wincker P."/>
            <person name="Boyen C."/>
        </authorList>
    </citation>
    <scope>NUCLEOTIDE SEQUENCE [LARGE SCALE GENOMIC DNA]</scope>
    <source>
        <strain evidence="2">cv. Stackhouse</strain>
    </source>
</reference>
<dbReference type="GeneID" id="17318748"/>
<keyword evidence="2" id="KW-1185">Reference proteome</keyword>
<evidence type="ECO:0000313" key="1">
    <source>
        <dbReference type="EMBL" id="CDF40737.1"/>
    </source>
</evidence>
<organism evidence="1 2">
    <name type="scientific">Chondrus crispus</name>
    <name type="common">Carrageen Irish moss</name>
    <name type="synonym">Polymorpha crispa</name>
    <dbReference type="NCBI Taxonomy" id="2769"/>
    <lineage>
        <taxon>Eukaryota</taxon>
        <taxon>Rhodophyta</taxon>
        <taxon>Florideophyceae</taxon>
        <taxon>Rhodymeniophycidae</taxon>
        <taxon>Gigartinales</taxon>
        <taxon>Gigartinaceae</taxon>
        <taxon>Chondrus</taxon>
    </lineage>
</organism>
<dbReference type="Gramene" id="CDF40737">
    <property type="protein sequence ID" value="CDF40737"/>
    <property type="gene ID" value="CHC_T00007382001"/>
</dbReference>
<dbReference type="KEGG" id="ccp:CHC_T00007382001"/>
<dbReference type="Proteomes" id="UP000012073">
    <property type="component" value="Unassembled WGS sequence"/>
</dbReference>
<dbReference type="RefSeq" id="XP_005711031.1">
    <property type="nucleotide sequence ID" value="XM_005710974.1"/>
</dbReference>
<evidence type="ECO:0000313" key="2">
    <source>
        <dbReference type="Proteomes" id="UP000012073"/>
    </source>
</evidence>
<sequence length="62" mass="6852">MHTAKPPLSRPTTIFVHSIFRGNLEEQNTRGLFLIPGIDINAIAKGDNLATFFSEGVLAHFE</sequence>
<protein>
    <submittedName>
        <fullName evidence="1">Uncharacterized protein</fullName>
    </submittedName>
</protein>
<dbReference type="EMBL" id="HG002236">
    <property type="protein sequence ID" value="CDF40737.1"/>
    <property type="molecule type" value="Genomic_DNA"/>
</dbReference>
<accession>R7QQF9</accession>
<gene>
    <name evidence="1" type="ORF">CHC_T00007382001</name>
</gene>
<name>R7QQF9_CHOCR</name>